<dbReference type="AlphaFoldDB" id="A0A1G8BPV4"/>
<dbReference type="EMBL" id="FNCV01000006">
    <property type="protein sequence ID" value="SDH35235.1"/>
    <property type="molecule type" value="Genomic_DNA"/>
</dbReference>
<protein>
    <submittedName>
        <fullName evidence="2">Flagellar protein FlaF</fullName>
    </submittedName>
</protein>
<sequence length="146" mass="15570">MPKHEVGAYQRTQKTNMSPREVEAMAFLKAASLLEDAKGKAGSLEEFSKALRFNHLLWTIIQADITEPENQLPPEIKANVMSLSIFVDKQTNKALRTNTPADLDVLININRNLAAGLRENPDAPTADGAPPAAAPGGPQAGGGTLA</sequence>
<evidence type="ECO:0000313" key="2">
    <source>
        <dbReference type="EMBL" id="SDH35235.1"/>
    </source>
</evidence>
<keyword evidence="2" id="KW-0966">Cell projection</keyword>
<dbReference type="InterPro" id="IPR010845">
    <property type="entry name" value="FlaF"/>
</dbReference>
<evidence type="ECO:0000313" key="3">
    <source>
        <dbReference type="Proteomes" id="UP000217076"/>
    </source>
</evidence>
<name>A0A1G8BPV4_9PROT</name>
<keyword evidence="3" id="KW-1185">Reference proteome</keyword>
<gene>
    <name evidence="2" type="ORF">SAMN05421742_10692</name>
</gene>
<dbReference type="Pfam" id="PF07309">
    <property type="entry name" value="FlaF"/>
    <property type="match status" value="1"/>
</dbReference>
<accession>A0A1G8BPV4</accession>
<keyword evidence="2" id="KW-0282">Flagellum</keyword>
<dbReference type="NCBIfam" id="NF009435">
    <property type="entry name" value="PRK12794.1"/>
    <property type="match status" value="1"/>
</dbReference>
<feature type="region of interest" description="Disordered" evidence="1">
    <location>
        <begin position="118"/>
        <end position="146"/>
    </location>
</feature>
<dbReference type="Proteomes" id="UP000217076">
    <property type="component" value="Unassembled WGS sequence"/>
</dbReference>
<feature type="compositionally biased region" description="Low complexity" evidence="1">
    <location>
        <begin position="122"/>
        <end position="137"/>
    </location>
</feature>
<reference evidence="3" key="1">
    <citation type="submission" date="2016-10" db="EMBL/GenBank/DDBJ databases">
        <authorList>
            <person name="Varghese N."/>
            <person name="Submissions S."/>
        </authorList>
    </citation>
    <scope>NUCLEOTIDE SEQUENCE [LARGE SCALE GENOMIC DNA]</scope>
    <source>
        <strain evidence="3">930I</strain>
    </source>
</reference>
<dbReference type="RefSeq" id="WP_092619400.1">
    <property type="nucleotide sequence ID" value="NZ_FNCV01000006.1"/>
</dbReference>
<dbReference type="OrthoDB" id="8563081at2"/>
<keyword evidence="2" id="KW-0969">Cilium</keyword>
<organism evidence="2 3">
    <name type="scientific">Roseospirillum parvum</name>
    <dbReference type="NCBI Taxonomy" id="83401"/>
    <lineage>
        <taxon>Bacteria</taxon>
        <taxon>Pseudomonadati</taxon>
        <taxon>Pseudomonadota</taxon>
        <taxon>Alphaproteobacteria</taxon>
        <taxon>Rhodospirillales</taxon>
        <taxon>Rhodospirillaceae</taxon>
        <taxon>Roseospirillum</taxon>
    </lineage>
</organism>
<evidence type="ECO:0000256" key="1">
    <source>
        <dbReference type="SAM" id="MobiDB-lite"/>
    </source>
</evidence>
<proteinExistence type="predicted"/>
<dbReference type="GO" id="GO:0044781">
    <property type="term" value="P:bacterial-type flagellum organization"/>
    <property type="evidence" value="ECO:0007669"/>
    <property type="project" value="InterPro"/>
</dbReference>
<dbReference type="STRING" id="83401.SAMN05421742_10692"/>